<evidence type="ECO:0000256" key="2">
    <source>
        <dbReference type="SAM" id="Phobius"/>
    </source>
</evidence>
<dbReference type="Proteomes" id="UP001589608">
    <property type="component" value="Unassembled WGS sequence"/>
</dbReference>
<organism evidence="3 4">
    <name type="scientific">Dactylosporangium vinaceum</name>
    <dbReference type="NCBI Taxonomy" id="53362"/>
    <lineage>
        <taxon>Bacteria</taxon>
        <taxon>Bacillati</taxon>
        <taxon>Actinomycetota</taxon>
        <taxon>Actinomycetes</taxon>
        <taxon>Micromonosporales</taxon>
        <taxon>Micromonosporaceae</taxon>
        <taxon>Dactylosporangium</taxon>
    </lineage>
</organism>
<feature type="compositionally biased region" description="Low complexity" evidence="1">
    <location>
        <begin position="423"/>
        <end position="468"/>
    </location>
</feature>
<keyword evidence="4" id="KW-1185">Reference proteome</keyword>
<keyword evidence="2" id="KW-0812">Transmembrane</keyword>
<feature type="compositionally biased region" description="Polar residues" evidence="1">
    <location>
        <begin position="469"/>
        <end position="489"/>
    </location>
</feature>
<name>A0ABV5MCF5_9ACTN</name>
<sequence length="613" mass="60941">MLQRVGGAIGASVLVVVVPAVAALGIAAAAYGAPSPTPSASGAANPNLGPAVSGVTMCTMSDPQLTEVSGLVATADGYAAINDSNIERSREKIFFLNDQCAVTRTVAYPSSAFDPEDLAVAKDGTLWVADVGDNTTLTGGSGNRRSSIALWSLAPGANTPVIHRLAYPDGKARDAEALIIDGDGRPVIITKDPVGEVYTTAEPLPANNANPAPLTRSGTFRPQATGTANPYGIVGTAVVTGAALSPDGKRAVVRTMSDAYEFDVTDGDVVEAITGGQKPRITPLPSEPQGESIAYSRDGTTFLTTSDQPKATPILKYTPFAPPAPASAAPVVQAQTPKTAGRSFLDSLSLQDIKRIVMGVGVFGILMIAAGVFAVVRSRRRRRSLLAPAAAPIPAPGPAGPAEDSPAEDSPGQDPTAEGSVQPAGASPAAPAAPADDVASAETQRVTATGTPAPTDAPADSPADAASAETQQVAGTDETQLVTGATDETQPVAGTDAPAPPSTAKGDSTTPAGDDAAAGAETTVAPKSVSAPASAGVPAEAAGTDTSRPAMTVPTQSTGAAQSTGTGAGEPGRSQSGRAAKAARGTKAAKSTKSARAPRRPRSGGGADDAGPS</sequence>
<gene>
    <name evidence="3" type="ORF">ACFFTR_25855</name>
</gene>
<dbReference type="SUPFAM" id="SSF63829">
    <property type="entry name" value="Calcium-dependent phosphotriesterase"/>
    <property type="match status" value="1"/>
</dbReference>
<dbReference type="EMBL" id="JBHMCA010000047">
    <property type="protein sequence ID" value="MFB9446526.1"/>
    <property type="molecule type" value="Genomic_DNA"/>
</dbReference>
<feature type="compositionally biased region" description="Low complexity" evidence="1">
    <location>
        <begin position="506"/>
        <end position="542"/>
    </location>
</feature>
<evidence type="ECO:0000313" key="4">
    <source>
        <dbReference type="Proteomes" id="UP001589608"/>
    </source>
</evidence>
<feature type="compositionally biased region" description="Low complexity" evidence="1">
    <location>
        <begin position="555"/>
        <end position="565"/>
    </location>
</feature>
<feature type="transmembrane region" description="Helical" evidence="2">
    <location>
        <begin position="356"/>
        <end position="376"/>
    </location>
</feature>
<proteinExistence type="predicted"/>
<feature type="compositionally biased region" description="Gly residues" evidence="1">
    <location>
        <begin position="603"/>
        <end position="613"/>
    </location>
</feature>
<comment type="caution">
    <text evidence="3">The sequence shown here is derived from an EMBL/GenBank/DDBJ whole genome shotgun (WGS) entry which is preliminary data.</text>
</comment>
<feature type="region of interest" description="Disordered" evidence="1">
    <location>
        <begin position="387"/>
        <end position="613"/>
    </location>
</feature>
<protein>
    <submittedName>
        <fullName evidence="3">Uncharacterized protein</fullName>
    </submittedName>
</protein>
<evidence type="ECO:0000313" key="3">
    <source>
        <dbReference type="EMBL" id="MFB9446526.1"/>
    </source>
</evidence>
<evidence type="ECO:0000256" key="1">
    <source>
        <dbReference type="SAM" id="MobiDB-lite"/>
    </source>
</evidence>
<reference evidence="3 4" key="1">
    <citation type="submission" date="2024-09" db="EMBL/GenBank/DDBJ databases">
        <authorList>
            <person name="Sun Q."/>
            <person name="Mori K."/>
        </authorList>
    </citation>
    <scope>NUCLEOTIDE SEQUENCE [LARGE SCALE GENOMIC DNA]</scope>
    <source>
        <strain evidence="3 4">JCM 3307</strain>
    </source>
</reference>
<feature type="compositionally biased region" description="Low complexity" evidence="1">
    <location>
        <begin position="576"/>
        <end position="595"/>
    </location>
</feature>
<dbReference type="RefSeq" id="WP_223092242.1">
    <property type="nucleotide sequence ID" value="NZ_CP061913.1"/>
</dbReference>
<keyword evidence="2" id="KW-1133">Transmembrane helix</keyword>
<keyword evidence="2" id="KW-0472">Membrane</keyword>
<accession>A0ABV5MCF5</accession>